<feature type="compositionally biased region" description="Polar residues" evidence="12">
    <location>
        <begin position="1199"/>
        <end position="1216"/>
    </location>
</feature>
<dbReference type="InterPro" id="IPR031099">
    <property type="entry name" value="BRCA1-associated"/>
</dbReference>
<evidence type="ECO:0000256" key="5">
    <source>
        <dbReference type="ARBA" id="ARBA00022490"/>
    </source>
</evidence>
<feature type="region of interest" description="Disordered" evidence="12">
    <location>
        <begin position="1349"/>
        <end position="1368"/>
    </location>
</feature>
<dbReference type="GO" id="GO:0045944">
    <property type="term" value="P:positive regulation of transcription by RNA polymerase II"/>
    <property type="evidence" value="ECO:0007669"/>
    <property type="project" value="TreeGrafter"/>
</dbReference>
<dbReference type="InterPro" id="IPR036420">
    <property type="entry name" value="BRCT_dom_sf"/>
</dbReference>
<dbReference type="InterPro" id="IPR025994">
    <property type="entry name" value="BRCA1_serine_dom"/>
</dbReference>
<comment type="catalytic activity">
    <reaction evidence="1">
        <text>S-ubiquitinyl-[E2 ubiquitin-conjugating enzyme]-L-cysteine + [acceptor protein]-L-lysine = [E2 ubiquitin-conjugating enzyme]-L-cysteine + N(6)-ubiquitinyl-[acceptor protein]-L-lysine.</text>
        <dbReference type="EC" id="2.3.2.27"/>
    </reaction>
</comment>
<feature type="compositionally biased region" description="Basic residues" evidence="12">
    <location>
        <begin position="550"/>
        <end position="570"/>
    </location>
</feature>
<name>A0A444UJM1_ACIRT</name>
<feature type="region of interest" description="Disordered" evidence="12">
    <location>
        <begin position="429"/>
        <end position="457"/>
    </location>
</feature>
<evidence type="ECO:0000313" key="15">
    <source>
        <dbReference type="Proteomes" id="UP000289886"/>
    </source>
</evidence>
<dbReference type="PANTHER" id="PTHR13763">
    <property type="entry name" value="BREAST CANCER TYPE 1 SUSCEPTIBILITY PROTEIN BRCA1"/>
    <property type="match status" value="1"/>
</dbReference>
<dbReference type="PRINTS" id="PR00493">
    <property type="entry name" value="BRSTCANCERI"/>
</dbReference>
<feature type="region of interest" description="Disordered" evidence="12">
    <location>
        <begin position="1111"/>
        <end position="1153"/>
    </location>
</feature>
<dbReference type="PROSITE" id="PS50172">
    <property type="entry name" value="BRCT"/>
    <property type="match status" value="2"/>
</dbReference>
<feature type="region of interest" description="Disordered" evidence="12">
    <location>
        <begin position="1059"/>
        <end position="1079"/>
    </location>
</feature>
<feature type="compositionally biased region" description="Polar residues" evidence="12">
    <location>
        <begin position="429"/>
        <end position="446"/>
    </location>
</feature>
<dbReference type="GO" id="GO:0070531">
    <property type="term" value="C:BRCA1-A complex"/>
    <property type="evidence" value="ECO:0007669"/>
    <property type="project" value="TreeGrafter"/>
</dbReference>
<feature type="region of interest" description="Disordered" evidence="12">
    <location>
        <begin position="851"/>
        <end position="885"/>
    </location>
</feature>
<dbReference type="CDD" id="cd17721">
    <property type="entry name" value="BRCT_BRCA1_rpt2"/>
    <property type="match status" value="1"/>
</dbReference>
<dbReference type="EC" id="2.3.2.27" evidence="4"/>
<evidence type="ECO:0000256" key="12">
    <source>
        <dbReference type="SAM" id="MobiDB-lite"/>
    </source>
</evidence>
<keyword evidence="8" id="KW-0227">DNA damage</keyword>
<dbReference type="EMBL" id="SCEB01214433">
    <property type="protein sequence ID" value="RXM35380.1"/>
    <property type="molecule type" value="Genomic_DNA"/>
</dbReference>
<dbReference type="Pfam" id="PF00533">
    <property type="entry name" value="BRCT"/>
    <property type="match status" value="2"/>
</dbReference>
<gene>
    <name evidence="14" type="ORF">EOD39_13048</name>
</gene>
<evidence type="ECO:0000256" key="10">
    <source>
        <dbReference type="ARBA" id="ARBA00023204"/>
    </source>
</evidence>
<comment type="subcellular location">
    <subcellularLocation>
        <location evidence="3">Cytoplasm</location>
    </subcellularLocation>
    <subcellularLocation>
        <location evidence="2">Nucleus</location>
    </subcellularLocation>
</comment>
<dbReference type="Proteomes" id="UP000289886">
    <property type="component" value="Unassembled WGS sequence"/>
</dbReference>
<feature type="region of interest" description="Disordered" evidence="12">
    <location>
        <begin position="1183"/>
        <end position="1226"/>
    </location>
</feature>
<dbReference type="GO" id="GO:0000724">
    <property type="term" value="P:double-strand break repair via homologous recombination"/>
    <property type="evidence" value="ECO:0007669"/>
    <property type="project" value="TreeGrafter"/>
</dbReference>
<feature type="domain" description="BRCT" evidence="13">
    <location>
        <begin position="1453"/>
        <end position="1584"/>
    </location>
</feature>
<dbReference type="SMART" id="SM00292">
    <property type="entry name" value="BRCT"/>
    <property type="match status" value="2"/>
</dbReference>
<feature type="compositionally biased region" description="Polar residues" evidence="12">
    <location>
        <begin position="1355"/>
        <end position="1368"/>
    </location>
</feature>
<dbReference type="PIRSF" id="PIRSF001734">
    <property type="entry name" value="BRCA1"/>
    <property type="match status" value="1"/>
</dbReference>
<keyword evidence="9" id="KW-0833">Ubl conjugation pathway</keyword>
<reference evidence="14 15" key="1">
    <citation type="submission" date="2019-01" db="EMBL/GenBank/DDBJ databases">
        <title>Draft Genome and Complete Hox-Cluster Characterization of the Sterlet Sturgeon (Acipenser ruthenus).</title>
        <authorList>
            <person name="Wei Q."/>
        </authorList>
    </citation>
    <scope>NUCLEOTIDE SEQUENCE [LARGE SCALE GENOMIC DNA]</scope>
    <source>
        <strain evidence="14">WHYD16114868_AA</strain>
        <tissue evidence="14">Blood</tissue>
    </source>
</reference>
<feature type="compositionally biased region" description="Low complexity" evidence="12">
    <location>
        <begin position="949"/>
        <end position="959"/>
    </location>
</feature>
<dbReference type="GO" id="GO:0031436">
    <property type="term" value="C:BRCA1-BARD1 complex"/>
    <property type="evidence" value="ECO:0007669"/>
    <property type="project" value="TreeGrafter"/>
</dbReference>
<evidence type="ECO:0000256" key="8">
    <source>
        <dbReference type="ARBA" id="ARBA00022763"/>
    </source>
</evidence>
<evidence type="ECO:0000256" key="4">
    <source>
        <dbReference type="ARBA" id="ARBA00012483"/>
    </source>
</evidence>
<dbReference type="GO" id="GO:0005737">
    <property type="term" value="C:cytoplasm"/>
    <property type="evidence" value="ECO:0007669"/>
    <property type="project" value="UniProtKB-SubCell"/>
</dbReference>
<keyword evidence="10" id="KW-0234">DNA repair</keyword>
<comment type="caution">
    <text evidence="14">The sequence shown here is derived from an EMBL/GenBank/DDBJ whole genome shotgun (WGS) entry which is preliminary data.</text>
</comment>
<evidence type="ECO:0000256" key="3">
    <source>
        <dbReference type="ARBA" id="ARBA00004496"/>
    </source>
</evidence>
<feature type="compositionally biased region" description="Polar residues" evidence="12">
    <location>
        <begin position="1068"/>
        <end position="1079"/>
    </location>
</feature>
<dbReference type="InterPro" id="IPR001357">
    <property type="entry name" value="BRCT_dom"/>
</dbReference>
<dbReference type="FunFam" id="3.40.50.10190:FF:000025">
    <property type="entry name" value="Breast cancer type 1 susceptibility protein homolog"/>
    <property type="match status" value="1"/>
</dbReference>
<feature type="region of interest" description="Disordered" evidence="12">
    <location>
        <begin position="921"/>
        <end position="960"/>
    </location>
</feature>
<feature type="compositionally biased region" description="Basic and acidic residues" evidence="12">
    <location>
        <begin position="522"/>
        <end position="537"/>
    </location>
</feature>
<feature type="compositionally biased region" description="Basic residues" evidence="12">
    <location>
        <begin position="939"/>
        <end position="948"/>
    </location>
</feature>
<feature type="region of interest" description="Disordered" evidence="12">
    <location>
        <begin position="1417"/>
        <end position="1453"/>
    </location>
</feature>
<evidence type="ECO:0000259" key="13">
    <source>
        <dbReference type="PROSITE" id="PS50172"/>
    </source>
</evidence>
<keyword evidence="15" id="KW-1185">Reference proteome</keyword>
<dbReference type="GO" id="GO:0008270">
    <property type="term" value="F:zinc ion binding"/>
    <property type="evidence" value="ECO:0007669"/>
    <property type="project" value="InterPro"/>
</dbReference>
<feature type="region of interest" description="Disordered" evidence="12">
    <location>
        <begin position="1280"/>
        <end position="1307"/>
    </location>
</feature>
<keyword evidence="5" id="KW-0963">Cytoplasm</keyword>
<dbReference type="GO" id="GO:0061630">
    <property type="term" value="F:ubiquitin protein ligase activity"/>
    <property type="evidence" value="ECO:0007669"/>
    <property type="project" value="UniProtKB-EC"/>
</dbReference>
<feature type="domain" description="BRCT" evidence="13">
    <location>
        <begin position="1605"/>
        <end position="1704"/>
    </location>
</feature>
<keyword evidence="6" id="KW-0808">Transferase</keyword>
<proteinExistence type="predicted"/>
<dbReference type="GO" id="GO:0003677">
    <property type="term" value="F:DNA binding"/>
    <property type="evidence" value="ECO:0007669"/>
    <property type="project" value="InterPro"/>
</dbReference>
<evidence type="ECO:0000256" key="9">
    <source>
        <dbReference type="ARBA" id="ARBA00022786"/>
    </source>
</evidence>
<organism evidence="14 15">
    <name type="scientific">Acipenser ruthenus</name>
    <name type="common">Sterlet sturgeon</name>
    <dbReference type="NCBI Taxonomy" id="7906"/>
    <lineage>
        <taxon>Eukaryota</taxon>
        <taxon>Metazoa</taxon>
        <taxon>Chordata</taxon>
        <taxon>Craniata</taxon>
        <taxon>Vertebrata</taxon>
        <taxon>Euteleostomi</taxon>
        <taxon>Actinopterygii</taxon>
        <taxon>Chondrostei</taxon>
        <taxon>Acipenseriformes</taxon>
        <taxon>Acipenseridae</taxon>
        <taxon>Acipenser</taxon>
    </lineage>
</organism>
<dbReference type="Pfam" id="PF12820">
    <property type="entry name" value="BRCT_assoc"/>
    <property type="match status" value="1"/>
</dbReference>
<evidence type="ECO:0000313" key="14">
    <source>
        <dbReference type="EMBL" id="RXM35380.1"/>
    </source>
</evidence>
<keyword evidence="7" id="KW-0677">Repeat</keyword>
<evidence type="ECO:0000256" key="2">
    <source>
        <dbReference type="ARBA" id="ARBA00004123"/>
    </source>
</evidence>
<evidence type="ECO:0000256" key="1">
    <source>
        <dbReference type="ARBA" id="ARBA00000900"/>
    </source>
</evidence>
<keyword evidence="11" id="KW-0539">Nucleus</keyword>
<evidence type="ECO:0000256" key="6">
    <source>
        <dbReference type="ARBA" id="ARBA00022679"/>
    </source>
</evidence>
<feature type="compositionally biased region" description="Basic and acidic residues" evidence="12">
    <location>
        <begin position="1423"/>
        <end position="1433"/>
    </location>
</feature>
<dbReference type="InterPro" id="IPR011364">
    <property type="entry name" value="BRCA1"/>
</dbReference>
<accession>A0A444UJM1</accession>
<dbReference type="Gene3D" id="3.40.50.10190">
    <property type="entry name" value="BRCT domain"/>
    <property type="match status" value="2"/>
</dbReference>
<feature type="region of interest" description="Disordered" evidence="12">
    <location>
        <begin position="522"/>
        <end position="572"/>
    </location>
</feature>
<dbReference type="PANTHER" id="PTHR13763:SF0">
    <property type="entry name" value="BREAST CANCER TYPE 1 SUSCEPTIBILITY PROTEIN"/>
    <property type="match status" value="1"/>
</dbReference>
<protein>
    <recommendedName>
        <fullName evidence="4">RING-type E3 ubiquitin transferase</fullName>
        <ecNumber evidence="4">2.3.2.27</ecNumber>
    </recommendedName>
</protein>
<evidence type="ECO:0000256" key="7">
    <source>
        <dbReference type="ARBA" id="ARBA00022737"/>
    </source>
</evidence>
<evidence type="ECO:0000256" key="11">
    <source>
        <dbReference type="ARBA" id="ARBA00023242"/>
    </source>
</evidence>
<sequence length="1708" mass="189884">MAIPMCKTDDVKQVLSMIHKNLQCPIWLCMLNLLSKKKGGLAECPLCKSDVTKRSLQDSPRFKLLVEGLLRTIHGFEQDTGTECKHFLSLQEGQLTIEDSDVVVRKVSQRNKRLKLESAVPLCIEINSSEEELFKKKDINGAEESGFNQAQANGKKTNVEAKSWERGCDGTNDIPSNRQIELEMVSSTAAEDGFAELMGLEEDSCLTNSGTRQASLSEEMAEVRKYRSAVDVIQQPTAAEQKTDYDPNISSAKTNDAYFIAASKEENGTLGKRKKAESQKHYLDKNETVTNGKSALNQTEDKEISLQDGESKHEFDFAMVTASAKRLRKRISRSIEKVTEWLSTIDETALVSGIQDNKDEKPVDLDCHDNAEKCPSDGESISDETEIIAQQALENLAKNDRRSQVDKVFGRTYRRDKKLSAQVRKSFSSDNYDFSSTSPKENQGLQEDQKASMRKRSSELTLVDLIKKPRCEDKSPNKTQEKESCCVNQTENHNIISDAVTGDDSGGRSSNDQQLRKIVRAEKTDVEHSLNDLRNDMQHNFQENGEKYVRKSNKRKSHKRSSTTRKKSTKTARPLALVSCQLIQNLDQGVENGGPSNLTDIQIDSYPSSENQAVAGTRVTRRSRRLQLAVEVIRDKKRCRKPSANKSENDVCVEKVSDSVNVEEDCFESEKDLQRLEATSPRLQDSEDNPALEAAVIASNNQDTGEPNMSEIRLVNEKSEVCNENQVVEESSILSMVPNTESDPSFLQNSKKNKPFLQPSAIQMPPACDQPTEAEEHFHNKFLTETEDSELDTELLMKTFKNTKRKSFNLLPSPVTKEDDISFQNEGLENKLHDSDKLNFIANSVCSKGAAIKPDTPGEPKPFSFEDSGIIPPTDPDSAGNAALPPFLKCRETSSTVCSDEENVDQNACYDSLHRDQSSKALKGKETALNEEILPRKGCSMRRKKKSSRSPSPRPNSNSLPISALLFPALSESQNHQEINLLNTNRILEVNNTKKTAEVCSSNEKAEEQVTEHTVVEPSLQTQKNIPAAVRKESEESSMTPDGLLFHYIVGDDGRVGGVDPSLKAGKSQESLNEHSQTLYKKRRRLQRLESSESESSNEEVLPSFMEFLFGNKPDPQSNHETLPVLPPKTSPMQNLPQPYGSMDKQGGAADSNAEERIVADLSGQLASPSSQESVDLFATQSDVSEHSLKQQKGRSPKAVSQNSHRLSGENLSGCSNEKREDTEEQLEVAHGFEHDASHNGESPALSSQSEILTTQQKDTMQTNLNHLEREMAVLQAVLEQQGTQESEESPCQGKGQSGEKDSQLRLKRTPVQVKAAINLLSKLNAANLSQEAKADTTGDGKRNWEEMEKKTGDDTSGQFNQKELEDQPNTPQIIENKVDGLSGRKGAIENSSPPATCSTLSAGGMPAPISAVSRSRLTPGIEDPKGPVDGNRKQSPLKVPTPLESTANTGGAKRPVLRRKMSLVASGLNKSELMLVQEFAKKIQVTLSSQVTPGTTHIIMKTEQYHARTALNSIALPRPPYTTSSLSDKFRNECVWWEDSELVCERTLKYFLGIAGRKWVVGYQWIVECFKQRQVLDEAEFEVRGDIINGRNHKGPRRARTTMDGKLLLNDYEICCYGTFTDMSKGQLEWMVELCGATVIKEPCLFTYSPDRSPVVIVQPDSGGKEIDYKALQRQYNASVVTREWILDSVACYSCHSLDSYLAEPLH</sequence>
<dbReference type="SUPFAM" id="SSF52113">
    <property type="entry name" value="BRCT domain"/>
    <property type="match status" value="2"/>
</dbReference>
<dbReference type="SUPFAM" id="SSF57850">
    <property type="entry name" value="RING/U-box"/>
    <property type="match status" value="1"/>
</dbReference>